<feature type="domain" description="HTH cro/C1-type" evidence="2">
    <location>
        <begin position="9"/>
        <end position="64"/>
    </location>
</feature>
<reference evidence="3 4" key="1">
    <citation type="submission" date="2017-12" db="EMBL/GenBank/DDBJ databases">
        <title>Phylogenetic diversity of female urinary microbiome.</title>
        <authorList>
            <person name="Thomas-White K."/>
            <person name="Wolfe A.J."/>
        </authorList>
    </citation>
    <scope>NUCLEOTIDE SEQUENCE [LARGE SCALE GENOMIC DNA]</scope>
    <source>
        <strain evidence="3 4">UMB0085</strain>
    </source>
</reference>
<dbReference type="PANTHER" id="PTHR46797:SF1">
    <property type="entry name" value="METHYLPHOSPHONATE SYNTHASE"/>
    <property type="match status" value="1"/>
</dbReference>
<dbReference type="GO" id="GO:0003700">
    <property type="term" value="F:DNA-binding transcription factor activity"/>
    <property type="evidence" value="ECO:0007669"/>
    <property type="project" value="TreeGrafter"/>
</dbReference>
<dbReference type="RefSeq" id="WP_068813422.1">
    <property type="nucleotide sequence ID" value="NZ_MAKH01000026.1"/>
</dbReference>
<dbReference type="EMBL" id="PKIW01000051">
    <property type="protein sequence ID" value="PLT10679.1"/>
    <property type="molecule type" value="Genomic_DNA"/>
</dbReference>
<evidence type="ECO:0000313" key="3">
    <source>
        <dbReference type="EMBL" id="PLT10679.1"/>
    </source>
</evidence>
<dbReference type="Gene3D" id="1.10.260.40">
    <property type="entry name" value="lambda repressor-like DNA-binding domains"/>
    <property type="match status" value="1"/>
</dbReference>
<comment type="caution">
    <text evidence="3">The sequence shown here is derived from an EMBL/GenBank/DDBJ whole genome shotgun (WGS) entry which is preliminary data.</text>
</comment>
<dbReference type="GO" id="GO:0003677">
    <property type="term" value="F:DNA binding"/>
    <property type="evidence" value="ECO:0007669"/>
    <property type="project" value="UniProtKB-KW"/>
</dbReference>
<protein>
    <submittedName>
        <fullName evidence="3">XRE family transcriptional regulator</fullName>
    </submittedName>
</protein>
<dbReference type="Proteomes" id="UP000235119">
    <property type="component" value="Unassembled WGS sequence"/>
</dbReference>
<dbReference type="SMART" id="SM00530">
    <property type="entry name" value="HTH_XRE"/>
    <property type="match status" value="1"/>
</dbReference>
<sequence length="96" mass="11125">MNINLGEEISRRRREQKLTQEDLAELSDLSVNFISRVERTKDQNISIQKLDSIAKALNTTTPVFMKKVINELRKLPEPKAERVCKSLITLLKEMNN</sequence>
<dbReference type="InterPro" id="IPR001387">
    <property type="entry name" value="Cro/C1-type_HTH"/>
</dbReference>
<dbReference type="CDD" id="cd00093">
    <property type="entry name" value="HTH_XRE"/>
    <property type="match status" value="1"/>
</dbReference>
<dbReference type="PROSITE" id="PS50943">
    <property type="entry name" value="HTH_CROC1"/>
    <property type="match status" value="1"/>
</dbReference>
<accession>A0A2N5KWS1</accession>
<evidence type="ECO:0000313" key="4">
    <source>
        <dbReference type="Proteomes" id="UP000235119"/>
    </source>
</evidence>
<dbReference type="PANTHER" id="PTHR46797">
    <property type="entry name" value="HTH-TYPE TRANSCRIPTIONAL REGULATOR"/>
    <property type="match status" value="1"/>
</dbReference>
<keyword evidence="1" id="KW-0238">DNA-binding</keyword>
<evidence type="ECO:0000259" key="2">
    <source>
        <dbReference type="PROSITE" id="PS50943"/>
    </source>
</evidence>
<dbReference type="Pfam" id="PF01381">
    <property type="entry name" value="HTH_3"/>
    <property type="match status" value="1"/>
</dbReference>
<dbReference type="InterPro" id="IPR010982">
    <property type="entry name" value="Lambda_DNA-bd_dom_sf"/>
</dbReference>
<dbReference type="AlphaFoldDB" id="A0A2N5KWS1"/>
<proteinExistence type="predicted"/>
<evidence type="ECO:0000256" key="1">
    <source>
        <dbReference type="ARBA" id="ARBA00023125"/>
    </source>
</evidence>
<dbReference type="GO" id="GO:0005829">
    <property type="term" value="C:cytosol"/>
    <property type="evidence" value="ECO:0007669"/>
    <property type="project" value="TreeGrafter"/>
</dbReference>
<organism evidence="3 4">
    <name type="scientific">Lactobacillus crispatus</name>
    <dbReference type="NCBI Taxonomy" id="47770"/>
    <lineage>
        <taxon>Bacteria</taxon>
        <taxon>Bacillati</taxon>
        <taxon>Bacillota</taxon>
        <taxon>Bacilli</taxon>
        <taxon>Lactobacillales</taxon>
        <taxon>Lactobacillaceae</taxon>
        <taxon>Lactobacillus</taxon>
    </lineage>
</organism>
<dbReference type="InterPro" id="IPR050807">
    <property type="entry name" value="TransReg_Diox_bact_type"/>
</dbReference>
<dbReference type="SUPFAM" id="SSF47413">
    <property type="entry name" value="lambda repressor-like DNA-binding domains"/>
    <property type="match status" value="1"/>
</dbReference>
<name>A0A2N5KWS1_9LACO</name>
<gene>
    <name evidence="3" type="ORF">CYJ79_09085</name>
</gene>